<dbReference type="GO" id="GO:0006310">
    <property type="term" value="P:DNA recombination"/>
    <property type="evidence" value="ECO:0007669"/>
    <property type="project" value="UniProtKB-KW"/>
</dbReference>
<dbReference type="Gene3D" id="3.40.50.300">
    <property type="entry name" value="P-loop containing nucleotide triphosphate hydrolases"/>
    <property type="match status" value="1"/>
</dbReference>
<dbReference type="InterPro" id="IPR025476">
    <property type="entry name" value="Helitron_helicase-like"/>
</dbReference>
<evidence type="ECO:0000313" key="7">
    <source>
        <dbReference type="Proteomes" id="UP000284842"/>
    </source>
</evidence>
<dbReference type="GO" id="GO:0016887">
    <property type="term" value="F:ATP hydrolysis activity"/>
    <property type="evidence" value="ECO:0007669"/>
    <property type="project" value="RHEA"/>
</dbReference>
<dbReference type="InterPro" id="IPR046700">
    <property type="entry name" value="DUF6570"/>
</dbReference>
<dbReference type="EMBL" id="NHTK01005225">
    <property type="protein sequence ID" value="PPQ81895.1"/>
    <property type="molecule type" value="Genomic_DNA"/>
</dbReference>
<keyword evidence="1" id="KW-0378">Hydrolase</keyword>
<dbReference type="Pfam" id="PF14214">
    <property type="entry name" value="Helitron_like_N"/>
    <property type="match status" value="1"/>
</dbReference>
<feature type="domain" description="DNA helicase Pif1-like DEAD-box helicase" evidence="3">
    <location>
        <begin position="1285"/>
        <end position="1489"/>
    </location>
</feature>
<keyword evidence="1" id="KW-0227">DNA damage</keyword>
<evidence type="ECO:0000259" key="5">
    <source>
        <dbReference type="Pfam" id="PF20209"/>
    </source>
</evidence>
<dbReference type="InterPro" id="IPR027417">
    <property type="entry name" value="P-loop_NTPase"/>
</dbReference>
<feature type="domain" description="Helitron helicase-like" evidence="4">
    <location>
        <begin position="456"/>
        <end position="674"/>
    </location>
</feature>
<evidence type="ECO:0000256" key="1">
    <source>
        <dbReference type="RuleBase" id="RU363044"/>
    </source>
</evidence>
<dbReference type="Proteomes" id="UP000284842">
    <property type="component" value="Unassembled WGS sequence"/>
</dbReference>
<proteinExistence type="inferred from homology"/>
<feature type="region of interest" description="Disordered" evidence="2">
    <location>
        <begin position="42"/>
        <end position="63"/>
    </location>
</feature>
<dbReference type="GO" id="GO:0005524">
    <property type="term" value="F:ATP binding"/>
    <property type="evidence" value="ECO:0007669"/>
    <property type="project" value="UniProtKB-KW"/>
</dbReference>
<evidence type="ECO:0000313" key="6">
    <source>
        <dbReference type="EMBL" id="PPQ81895.1"/>
    </source>
</evidence>
<comment type="similarity">
    <text evidence="1">Belongs to the helicase family.</text>
</comment>
<keyword evidence="1" id="KW-0233">DNA recombination</keyword>
<dbReference type="GO" id="GO:0043139">
    <property type="term" value="F:5'-3' DNA helicase activity"/>
    <property type="evidence" value="ECO:0007669"/>
    <property type="project" value="UniProtKB-EC"/>
</dbReference>
<evidence type="ECO:0000259" key="4">
    <source>
        <dbReference type="Pfam" id="PF14214"/>
    </source>
</evidence>
<name>A0A409WTN9_9AGAR</name>
<comment type="caution">
    <text evidence="6">The sequence shown here is derived from an EMBL/GenBank/DDBJ whole genome shotgun (WGS) entry which is preliminary data.</text>
</comment>
<organism evidence="6 7">
    <name type="scientific">Panaeolus cyanescens</name>
    <dbReference type="NCBI Taxonomy" id="181874"/>
    <lineage>
        <taxon>Eukaryota</taxon>
        <taxon>Fungi</taxon>
        <taxon>Dikarya</taxon>
        <taxon>Basidiomycota</taxon>
        <taxon>Agaricomycotina</taxon>
        <taxon>Agaricomycetes</taxon>
        <taxon>Agaricomycetidae</taxon>
        <taxon>Agaricales</taxon>
        <taxon>Agaricineae</taxon>
        <taxon>Galeropsidaceae</taxon>
        <taxon>Panaeolus</taxon>
    </lineage>
</organism>
<dbReference type="SUPFAM" id="SSF52540">
    <property type="entry name" value="P-loop containing nucleoside triphosphate hydrolases"/>
    <property type="match status" value="1"/>
</dbReference>
<keyword evidence="1" id="KW-0067">ATP-binding</keyword>
<evidence type="ECO:0000256" key="2">
    <source>
        <dbReference type="SAM" id="MobiDB-lite"/>
    </source>
</evidence>
<keyword evidence="1" id="KW-0547">Nucleotide-binding</keyword>
<keyword evidence="1" id="KW-0347">Helicase</keyword>
<dbReference type="STRING" id="181874.A0A409WTN9"/>
<reference evidence="6 7" key="1">
    <citation type="journal article" date="2018" name="Evol. Lett.">
        <title>Horizontal gene cluster transfer increased hallucinogenic mushroom diversity.</title>
        <authorList>
            <person name="Reynolds H.T."/>
            <person name="Vijayakumar V."/>
            <person name="Gluck-Thaler E."/>
            <person name="Korotkin H.B."/>
            <person name="Matheny P.B."/>
            <person name="Slot J.C."/>
        </authorList>
    </citation>
    <scope>NUCLEOTIDE SEQUENCE [LARGE SCALE GENOMIC DNA]</scope>
    <source>
        <strain evidence="6 7">2629</strain>
    </source>
</reference>
<dbReference type="PANTHER" id="PTHR47642">
    <property type="entry name" value="ATP-DEPENDENT DNA HELICASE"/>
    <property type="match status" value="1"/>
</dbReference>
<dbReference type="GO" id="GO:0000723">
    <property type="term" value="P:telomere maintenance"/>
    <property type="evidence" value="ECO:0007669"/>
    <property type="project" value="InterPro"/>
</dbReference>
<gene>
    <name evidence="6" type="ORF">CVT24_009316</name>
</gene>
<comment type="cofactor">
    <cofactor evidence="1">
        <name>Mg(2+)</name>
        <dbReference type="ChEBI" id="CHEBI:18420"/>
    </cofactor>
</comment>
<comment type="catalytic activity">
    <reaction evidence="1">
        <text>ATP + H2O = ADP + phosphate + H(+)</text>
        <dbReference type="Rhea" id="RHEA:13065"/>
        <dbReference type="ChEBI" id="CHEBI:15377"/>
        <dbReference type="ChEBI" id="CHEBI:15378"/>
        <dbReference type="ChEBI" id="CHEBI:30616"/>
        <dbReference type="ChEBI" id="CHEBI:43474"/>
        <dbReference type="ChEBI" id="CHEBI:456216"/>
        <dbReference type="EC" id="5.6.2.3"/>
    </reaction>
</comment>
<dbReference type="EC" id="5.6.2.3" evidence="1"/>
<protein>
    <recommendedName>
        <fullName evidence="1">ATP-dependent DNA helicase</fullName>
        <ecNumber evidence="1">5.6.2.3</ecNumber>
    </recommendedName>
</protein>
<dbReference type="PANTHER" id="PTHR47642:SF5">
    <property type="entry name" value="ATP-DEPENDENT DNA HELICASE"/>
    <property type="match status" value="1"/>
</dbReference>
<dbReference type="OrthoDB" id="3267861at2759"/>
<dbReference type="GO" id="GO:0006281">
    <property type="term" value="P:DNA repair"/>
    <property type="evidence" value="ECO:0007669"/>
    <property type="project" value="UniProtKB-KW"/>
</dbReference>
<feature type="domain" description="DUF6570" evidence="5">
    <location>
        <begin position="180"/>
        <end position="319"/>
    </location>
</feature>
<dbReference type="InterPro" id="IPR010285">
    <property type="entry name" value="DNA_helicase_pif1-like_DEAD"/>
</dbReference>
<dbReference type="Pfam" id="PF05970">
    <property type="entry name" value="PIF1"/>
    <property type="match status" value="1"/>
</dbReference>
<sequence>MHIIKRFLKRSAFNQMQDALSVEIQRWKEFVVQALPRSNNLSRLSPRPVSDTERSPISNEWPPRVSSSDVQSCLSSFQHAVSRDSLSSDVCGSCARRCLKTDLVNRRPASLNMDCFSSPRNRVQRGSDCVVDDVYPDFAMTFEPSLPDYPYALLHPSGVHHDAESSYLSLCAECVACVDRGSVPPLSLANHNFIGEVPEELRDLNMIEECMIAPCRAKTTVVQLTEIEGRQAASVAQRALKGNVIIFPQDPSQIARSLPIPPHDMAKHVCIVFIGSSKPSREWILTKAKPLLIRPDVIRRALIWLKRHNPLYRDILIDFQLLTTLPAETKLPVDIHRYDNVASFVKFTSDYDPSSNVRTNDPVFEDNITFERTCIPEGTDLTSPSQMRTAAAVHLKNGGSFLPIAHGDQPSNEFVNPSLFPRIYPTLYPYGVGGFENSMRSVPLSMDRQIVSLLNFADNRFQVHYSFMFTAFNILQRRRVLLYTHNRVQNKNFRNFARNFSSVSAEAMATYAENYRQSGHPTDPSDEERLISRLLNEINIITRDIPGTPASKKKLRNELRALILEKGLPSFFITLNPADIYNPILSFLSGRHIDPDHMSANDLPQYFEQACFIANNPVVTAKFFDLYMKAFFEHLLKFTSDMERSENGILGKTSAYYGCVEAQGRGSLHCHMMVWLDGSLEPSALKKRILDDDRFREEFVHYLESVIWTDVPSDPLQGQQTLYSTQHPCKLRPPDASLFNAQRNLFHHDLHYLVEACQRHVHTDTCFKYSNGSRSESDCRFNLGAQSAQPFTIIIEETGEIKLKHVDGTINNFNPIFLCAMRCNMDIKFIGSGTCAKALLYYITDYITKSPLKAHVAFSALETAIDRIGRLNEDLSVLFDPSKVLLHKSAFSLLSRQELSAQQVAMALLKLNDHYTSHRFRTFYWLELLNRTFSNDANEIDNLFDDSPDTEHGDEVHTDPNEYDVEVDADDDGVVFKKASFLDDYRYRSERLADICLWEFIAQYARVRKTAPASTERPRNSSTNIFYNFKDGHPQQSTCRMKRLPSESHVVPVPVGKMLPRNDRPSSYSEYCSVMLLLFKPWSDPGEMSAFRHNAQHIFSLLHECKDSKDDDYFSKRRNIPHADNNFFVSENQPTHMATTDDLTIEDVQQQLAVEHLQQLFNCRSDYDNIRHSQTSKILTAAQDASLFPFTDQEDTWNAEYTRRRKNWRQCAVQLLDNQRNDANNSAQYDQSVNWASIHEVSNCKPISLADGLTTCRGMFTCAVHSPKPLTRLTHLAHQISSKFKLNEKQCMAFELICRAVQGELGHENPDQLRMALIGAGGTGKSTVIHAISELFSLLDRDFMLKKCAYTGVASNNIRGITLHSALGLSRTSFEKNTKMHREIAALWEDTKFLIVDEVSMLGCQNMYKMSSALCAAKNCDKPFGGLHILFAGDFAQLSPIMEKSLFDHLDTTPNSTETAQRNVFGKLLWYSISTVIELSEVMRQCSTEEKTFLSLLHRL</sequence>
<evidence type="ECO:0000259" key="3">
    <source>
        <dbReference type="Pfam" id="PF05970"/>
    </source>
</evidence>
<dbReference type="InterPro" id="IPR051055">
    <property type="entry name" value="PIF1_helicase"/>
</dbReference>
<keyword evidence="7" id="KW-1185">Reference proteome</keyword>
<accession>A0A409WTN9</accession>
<dbReference type="InParanoid" id="A0A409WTN9"/>
<dbReference type="Pfam" id="PF20209">
    <property type="entry name" value="DUF6570"/>
    <property type="match status" value="1"/>
</dbReference>
<keyword evidence="1" id="KW-0234">DNA repair</keyword>